<evidence type="ECO:0000313" key="4">
    <source>
        <dbReference type="EMBL" id="MCD2491381.1"/>
    </source>
</evidence>
<proteinExistence type="predicted"/>
<sequence>MKITDKEQTHDKKKKSLWERAPMLCMVLAALGVVALVIGIFIVKKTVEHNQILSHSETFYEGIFVENIPLDGLTMDQAREKVAAAVDGRYTWAVKVDCGGESYDVDNILTHNTDEILAEAFRLGHEGTDEERLSDITLLKRKAKYYTVSDSYEETELEKSVANVAARYDVAAKNAALTGYDEENGFQYSAEESGRQVDQEDLKIQLRAALDIQDYDAVLAGKVSEVVPELNLEQAKEVYTCIAKFRTEANVNSEDRDHNVKLASDTINNTVLAPGEEFSMNALVGETNESQGYRQAATYAQGQVVPEFGGGVCQVSSTIYNAVVESGLKTTERNSHSMTVSYVNLGEDAMIAYSYSDLKFVNNSSGNVLVLVDADGAEVTCYIYGIPVLEEGVSVMMDSKIEETLPIPEPEYVEDDTLAPGEEKYKSWGKEGYRVVTDLVVMKDGVEISREFLHNSTYNPQTPIIRRNSGG</sequence>
<dbReference type="InterPro" id="IPR007391">
    <property type="entry name" value="Vancomycin_resist_VanW"/>
</dbReference>
<feature type="transmembrane region" description="Helical" evidence="2">
    <location>
        <begin position="21"/>
        <end position="43"/>
    </location>
</feature>
<name>A0AAP2W7V8_9FIRM</name>
<feature type="domain" description="G5" evidence="3">
    <location>
        <begin position="392"/>
        <end position="471"/>
    </location>
</feature>
<dbReference type="Pfam" id="PF12229">
    <property type="entry name" value="PG_binding_4"/>
    <property type="match status" value="1"/>
</dbReference>
<evidence type="ECO:0000256" key="2">
    <source>
        <dbReference type="SAM" id="Phobius"/>
    </source>
</evidence>
<keyword evidence="1" id="KW-0732">Signal</keyword>
<gene>
    <name evidence="4" type="ORF">LQE92_01905</name>
</gene>
<dbReference type="Proteomes" id="UP001299265">
    <property type="component" value="Unassembled WGS sequence"/>
</dbReference>
<dbReference type="AlphaFoldDB" id="A0AAP2W7V8"/>
<dbReference type="Pfam" id="PF07501">
    <property type="entry name" value="G5"/>
    <property type="match status" value="1"/>
</dbReference>
<dbReference type="SMART" id="SM01208">
    <property type="entry name" value="G5"/>
    <property type="match status" value="1"/>
</dbReference>
<keyword evidence="5" id="KW-1185">Reference proteome</keyword>
<dbReference type="InterPro" id="IPR022029">
    <property type="entry name" value="YoaR-like_PG-bd"/>
</dbReference>
<evidence type="ECO:0000259" key="3">
    <source>
        <dbReference type="PROSITE" id="PS51109"/>
    </source>
</evidence>
<keyword evidence="2" id="KW-0812">Transmembrane</keyword>
<organism evidence="4 5">
    <name type="scientific">Lientehia hominis</name>
    <dbReference type="NCBI Taxonomy" id="2897778"/>
    <lineage>
        <taxon>Bacteria</taxon>
        <taxon>Bacillati</taxon>
        <taxon>Bacillota</taxon>
        <taxon>Clostridia</taxon>
        <taxon>Lachnospirales</taxon>
        <taxon>Lachnospiraceae</taxon>
        <taxon>Lientehia</taxon>
    </lineage>
</organism>
<dbReference type="Pfam" id="PF04294">
    <property type="entry name" value="VanW"/>
    <property type="match status" value="1"/>
</dbReference>
<dbReference type="Gene3D" id="2.20.230.10">
    <property type="entry name" value="Resuscitation-promoting factor rpfb"/>
    <property type="match status" value="1"/>
</dbReference>
<evidence type="ECO:0000256" key="1">
    <source>
        <dbReference type="ARBA" id="ARBA00022729"/>
    </source>
</evidence>
<dbReference type="PANTHER" id="PTHR35788">
    <property type="entry name" value="EXPORTED PROTEIN-RELATED"/>
    <property type="match status" value="1"/>
</dbReference>
<dbReference type="RefSeq" id="WP_231061318.1">
    <property type="nucleotide sequence ID" value="NZ_JAJNOR010000001.1"/>
</dbReference>
<reference evidence="4 5" key="1">
    <citation type="submission" date="2021-11" db="EMBL/GenBank/DDBJ databases">
        <title>Lacrimispora sp. nov. NSJ-141 isolated from human feces.</title>
        <authorList>
            <person name="Abdugheni R."/>
        </authorList>
    </citation>
    <scope>NUCLEOTIDE SEQUENCE [LARGE SCALE GENOMIC DNA]</scope>
    <source>
        <strain evidence="4 5">NSJ-141</strain>
    </source>
</reference>
<keyword evidence="2" id="KW-0472">Membrane</keyword>
<comment type="caution">
    <text evidence="4">The sequence shown here is derived from an EMBL/GenBank/DDBJ whole genome shotgun (WGS) entry which is preliminary data.</text>
</comment>
<dbReference type="EMBL" id="JAJNOR010000001">
    <property type="protein sequence ID" value="MCD2491381.1"/>
    <property type="molecule type" value="Genomic_DNA"/>
</dbReference>
<accession>A0AAP2W7V8</accession>
<dbReference type="PROSITE" id="PS51109">
    <property type="entry name" value="G5"/>
    <property type="match status" value="1"/>
</dbReference>
<dbReference type="InterPro" id="IPR011098">
    <property type="entry name" value="G5_dom"/>
</dbReference>
<protein>
    <submittedName>
        <fullName evidence="4">VanW family protein</fullName>
    </submittedName>
</protein>
<keyword evidence="2" id="KW-1133">Transmembrane helix</keyword>
<dbReference type="InterPro" id="IPR052913">
    <property type="entry name" value="Glycopeptide_resist_protein"/>
</dbReference>
<evidence type="ECO:0000313" key="5">
    <source>
        <dbReference type="Proteomes" id="UP001299265"/>
    </source>
</evidence>
<dbReference type="PANTHER" id="PTHR35788:SF1">
    <property type="entry name" value="EXPORTED PROTEIN"/>
    <property type="match status" value="1"/>
</dbReference>